<feature type="compositionally biased region" description="Basic and acidic residues" evidence="1">
    <location>
        <begin position="109"/>
        <end position="120"/>
    </location>
</feature>
<protein>
    <submittedName>
        <fullName evidence="2">Uncharacterized protein</fullName>
    </submittedName>
</protein>
<comment type="caution">
    <text evidence="2">The sequence shown here is derived from an EMBL/GenBank/DDBJ whole genome shotgun (WGS) entry which is preliminary data.</text>
</comment>
<dbReference type="Proteomes" id="UP000235943">
    <property type="component" value="Unassembled WGS sequence"/>
</dbReference>
<dbReference type="EMBL" id="POUC01000699">
    <property type="protein sequence ID" value="PNG16465.1"/>
    <property type="molecule type" value="Genomic_DNA"/>
</dbReference>
<reference evidence="2 3" key="1">
    <citation type="submission" date="2018-01" db="EMBL/GenBank/DDBJ databases">
        <title>Draft genome sequence of Streptomyces sp. 13K301.</title>
        <authorList>
            <person name="Sahin N."/>
            <person name="Saygin H."/>
            <person name="Ay H."/>
        </authorList>
    </citation>
    <scope>NUCLEOTIDE SEQUENCE [LARGE SCALE GENOMIC DNA]</scope>
    <source>
        <strain evidence="2 3">13K301</strain>
    </source>
</reference>
<evidence type="ECO:0000313" key="3">
    <source>
        <dbReference type="Proteomes" id="UP000235943"/>
    </source>
</evidence>
<name>A0A2N8TBS6_9ACTN</name>
<accession>A0A2N8TBS6</accession>
<proteinExistence type="predicted"/>
<sequence>MGLTATYNLVHDPDCVCEDIVELRRVHEEIDRATVEAYGWQDLLDDSGRTSAVDSTHETFPLDHGFHKTDQGIRYTIGLLARTEIIDRLRQLNHQAYADEVHLGLHKGVAEKKAREKHPDLPSPSPEAIRKRKEQLAARGGSDFGDGAEGALF</sequence>
<feature type="region of interest" description="Disordered" evidence="1">
    <location>
        <begin position="109"/>
        <end position="153"/>
    </location>
</feature>
<keyword evidence="3" id="KW-1185">Reference proteome</keyword>
<organism evidence="2 3">
    <name type="scientific">Streptomyces cahuitamycinicus</name>
    <dbReference type="NCBI Taxonomy" id="2070367"/>
    <lineage>
        <taxon>Bacteria</taxon>
        <taxon>Bacillati</taxon>
        <taxon>Actinomycetota</taxon>
        <taxon>Actinomycetes</taxon>
        <taxon>Kitasatosporales</taxon>
        <taxon>Streptomycetaceae</taxon>
        <taxon>Streptomyces</taxon>
    </lineage>
</organism>
<feature type="compositionally biased region" description="Gly residues" evidence="1">
    <location>
        <begin position="142"/>
        <end position="153"/>
    </location>
</feature>
<gene>
    <name evidence="2" type="ORF">C1J00_41785</name>
</gene>
<dbReference type="AlphaFoldDB" id="A0A2N8TBS6"/>
<evidence type="ECO:0000256" key="1">
    <source>
        <dbReference type="SAM" id="MobiDB-lite"/>
    </source>
</evidence>
<evidence type="ECO:0000313" key="2">
    <source>
        <dbReference type="EMBL" id="PNG16465.1"/>
    </source>
</evidence>